<dbReference type="InterPro" id="IPR011051">
    <property type="entry name" value="RmlC_Cupin_sf"/>
</dbReference>
<protein>
    <submittedName>
        <fullName evidence="2">Cupin</fullName>
    </submittedName>
</protein>
<dbReference type="InterPro" id="IPR013096">
    <property type="entry name" value="Cupin_2"/>
</dbReference>
<gene>
    <name evidence="2" type="ORF">RP75_05825</name>
</gene>
<evidence type="ECO:0000313" key="2">
    <source>
        <dbReference type="EMBL" id="KJF74621.1"/>
    </source>
</evidence>
<dbReference type="InterPro" id="IPR014710">
    <property type="entry name" value="RmlC-like_jellyroll"/>
</dbReference>
<sequence length="110" mass="12241">MDRAEWAEDESAWQGEFEGKTFGTNASVMFFSTDKVGKGPKLHQHPYDEIFIVRSGDARFTVGEQEFNVTAGQIVFGPANVPHKYQSTGTAPLEMIDIHVSATFTQIDLE</sequence>
<keyword evidence="3" id="KW-1185">Reference proteome</keyword>
<reference evidence="2 3" key="1">
    <citation type="submission" date="2014-12" db="EMBL/GenBank/DDBJ databases">
        <authorList>
            <person name="Kuzmanovic N."/>
            <person name="Pulawska J."/>
            <person name="Obradovic A."/>
        </authorList>
    </citation>
    <scope>NUCLEOTIDE SEQUENCE [LARGE SCALE GENOMIC DNA]</scope>
    <source>
        <strain evidence="2 3">KFB 330</strain>
    </source>
</reference>
<dbReference type="Gene3D" id="2.60.120.10">
    <property type="entry name" value="Jelly Rolls"/>
    <property type="match status" value="1"/>
</dbReference>
<comment type="caution">
    <text evidence="2">The sequence shown here is derived from an EMBL/GenBank/DDBJ whole genome shotgun (WGS) entry which is preliminary data.</text>
</comment>
<evidence type="ECO:0000259" key="1">
    <source>
        <dbReference type="Pfam" id="PF07883"/>
    </source>
</evidence>
<evidence type="ECO:0000313" key="3">
    <source>
        <dbReference type="Proteomes" id="UP000032564"/>
    </source>
</evidence>
<dbReference type="EMBL" id="JWIT01000003">
    <property type="protein sequence ID" value="KJF74621.1"/>
    <property type="molecule type" value="Genomic_DNA"/>
</dbReference>
<accession>A0ABR5DC33</accession>
<dbReference type="Proteomes" id="UP000032564">
    <property type="component" value="Unassembled WGS sequence"/>
</dbReference>
<feature type="domain" description="Cupin type-2" evidence="1">
    <location>
        <begin position="35"/>
        <end position="98"/>
    </location>
</feature>
<dbReference type="Pfam" id="PF07883">
    <property type="entry name" value="Cupin_2"/>
    <property type="match status" value="1"/>
</dbReference>
<proteinExistence type="predicted"/>
<organism evidence="2 3">
    <name type="scientific">Agrobacterium arsenijevicii</name>
    <dbReference type="NCBI Taxonomy" id="1585697"/>
    <lineage>
        <taxon>Bacteria</taxon>
        <taxon>Pseudomonadati</taxon>
        <taxon>Pseudomonadota</taxon>
        <taxon>Alphaproteobacteria</taxon>
        <taxon>Hyphomicrobiales</taxon>
        <taxon>Rhizobiaceae</taxon>
        <taxon>Rhizobium/Agrobacterium group</taxon>
        <taxon>Agrobacterium</taxon>
    </lineage>
</organism>
<dbReference type="SUPFAM" id="SSF51182">
    <property type="entry name" value="RmlC-like cupins"/>
    <property type="match status" value="1"/>
</dbReference>
<name>A0ABR5DC33_9HYPH</name>